<accession>A0A5M3PNR4</accession>
<evidence type="ECO:0000313" key="2">
    <source>
        <dbReference type="EMBL" id="GBO84553.1"/>
    </source>
</evidence>
<dbReference type="Proteomes" id="UP000340077">
    <property type="component" value="Unassembled WGS sequence"/>
</dbReference>
<name>A0A5M3PNR4_9GAMM</name>
<reference evidence="2 3" key="1">
    <citation type="journal article" date="2019" name="J. Gen. Appl. Microbiol.">
        <title>Aerobic degradation of cis-dichloroethene by the marine bacterium Marinobacter salsuginis strain 5N-3.</title>
        <authorList>
            <person name="Inoue Y."/>
            <person name="Fukunaga Y."/>
            <person name="Katsumata H."/>
            <person name="Ohji S."/>
            <person name="Hosoyama A."/>
            <person name="Mori K."/>
            <person name="Ando K."/>
        </authorList>
    </citation>
    <scope>NUCLEOTIDE SEQUENCE [LARGE SCALE GENOMIC DNA]</scope>
    <source>
        <strain evidence="2 3">5N-3</strain>
    </source>
</reference>
<feature type="compositionally biased region" description="Basic and acidic residues" evidence="1">
    <location>
        <begin position="1"/>
        <end position="11"/>
    </location>
</feature>
<sequence>MAYVEKPRPDLGHGLAHPGEGMRTGVNSVASYLSYYCGNTNYKDAP</sequence>
<proteinExistence type="predicted"/>
<dbReference type="AlphaFoldDB" id="A0A5M3PNR4"/>
<gene>
    <name evidence="2" type="ORF">MS5N3_20040</name>
</gene>
<keyword evidence="3" id="KW-1185">Reference proteome</keyword>
<evidence type="ECO:0000256" key="1">
    <source>
        <dbReference type="SAM" id="MobiDB-lite"/>
    </source>
</evidence>
<evidence type="ECO:0000313" key="3">
    <source>
        <dbReference type="Proteomes" id="UP000340077"/>
    </source>
</evidence>
<comment type="caution">
    <text evidence="2">The sequence shown here is derived from an EMBL/GenBank/DDBJ whole genome shotgun (WGS) entry which is preliminary data.</text>
</comment>
<organism evidence="2 3">
    <name type="scientific">Marinobacter salsuginis</name>
    <dbReference type="NCBI Taxonomy" id="418719"/>
    <lineage>
        <taxon>Bacteria</taxon>
        <taxon>Pseudomonadati</taxon>
        <taxon>Pseudomonadota</taxon>
        <taxon>Gammaproteobacteria</taxon>
        <taxon>Pseudomonadales</taxon>
        <taxon>Marinobacteraceae</taxon>
        <taxon>Marinobacter</taxon>
    </lineage>
</organism>
<dbReference type="EMBL" id="BGZH01000001">
    <property type="protein sequence ID" value="GBO84553.1"/>
    <property type="molecule type" value="Genomic_DNA"/>
</dbReference>
<feature type="region of interest" description="Disordered" evidence="1">
    <location>
        <begin position="1"/>
        <end position="20"/>
    </location>
</feature>
<protein>
    <submittedName>
        <fullName evidence="2">Uncharacterized protein</fullName>
    </submittedName>
</protein>